<evidence type="ECO:0000313" key="9">
    <source>
        <dbReference type="EMBL" id="MFC4058970.1"/>
    </source>
</evidence>
<keyword evidence="5 7" id="KW-1133">Transmembrane helix</keyword>
<evidence type="ECO:0000256" key="4">
    <source>
        <dbReference type="ARBA" id="ARBA00022692"/>
    </source>
</evidence>
<evidence type="ECO:0000256" key="1">
    <source>
        <dbReference type="ARBA" id="ARBA00004651"/>
    </source>
</evidence>
<dbReference type="InterPro" id="IPR023090">
    <property type="entry name" value="UPF0702_alpha/beta_dom_sf"/>
</dbReference>
<dbReference type="InterPro" id="IPR007353">
    <property type="entry name" value="DUF421"/>
</dbReference>
<dbReference type="RefSeq" id="WP_377287293.1">
    <property type="nucleotide sequence ID" value="NZ_JBHSBM010000016.1"/>
</dbReference>
<evidence type="ECO:0000313" key="10">
    <source>
        <dbReference type="Proteomes" id="UP001595850"/>
    </source>
</evidence>
<evidence type="ECO:0000259" key="8">
    <source>
        <dbReference type="Pfam" id="PF04239"/>
    </source>
</evidence>
<feature type="domain" description="YetF C-terminal" evidence="8">
    <location>
        <begin position="88"/>
        <end position="157"/>
    </location>
</feature>
<dbReference type="Pfam" id="PF04239">
    <property type="entry name" value="DUF421"/>
    <property type="match status" value="1"/>
</dbReference>
<accession>A0ABV8I4Y5</accession>
<dbReference type="PANTHER" id="PTHR34582:SF6">
    <property type="entry name" value="UPF0702 TRANSMEMBRANE PROTEIN YCAP"/>
    <property type="match status" value="1"/>
</dbReference>
<proteinExistence type="inferred from homology"/>
<comment type="subcellular location">
    <subcellularLocation>
        <location evidence="1">Cell membrane</location>
        <topology evidence="1">Multi-pass membrane protein</topology>
    </subcellularLocation>
</comment>
<reference evidence="10" key="1">
    <citation type="journal article" date="2019" name="Int. J. Syst. Evol. Microbiol.">
        <title>The Global Catalogue of Microorganisms (GCM) 10K type strain sequencing project: providing services to taxonomists for standard genome sequencing and annotation.</title>
        <authorList>
            <consortium name="The Broad Institute Genomics Platform"/>
            <consortium name="The Broad Institute Genome Sequencing Center for Infectious Disease"/>
            <person name="Wu L."/>
            <person name="Ma J."/>
        </authorList>
    </citation>
    <scope>NUCLEOTIDE SEQUENCE [LARGE SCALE GENOMIC DNA]</scope>
    <source>
        <strain evidence="10">TBRC 4489</strain>
    </source>
</reference>
<dbReference type="EMBL" id="JBHSBM010000016">
    <property type="protein sequence ID" value="MFC4058970.1"/>
    <property type="molecule type" value="Genomic_DNA"/>
</dbReference>
<dbReference type="Gene3D" id="3.30.240.20">
    <property type="entry name" value="bsu07140 like domains"/>
    <property type="match status" value="1"/>
</dbReference>
<comment type="caution">
    <text evidence="9">The sequence shown here is derived from an EMBL/GenBank/DDBJ whole genome shotgun (WGS) entry which is preliminary data.</text>
</comment>
<keyword evidence="4 7" id="KW-0812">Transmembrane</keyword>
<dbReference type="PANTHER" id="PTHR34582">
    <property type="entry name" value="UPF0702 TRANSMEMBRANE PROTEIN YCAP"/>
    <property type="match status" value="1"/>
</dbReference>
<comment type="similarity">
    <text evidence="2">Belongs to the UPF0702 family.</text>
</comment>
<gene>
    <name evidence="9" type="ORF">ACFOWE_11725</name>
</gene>
<feature type="transmembrane region" description="Helical" evidence="7">
    <location>
        <begin position="66"/>
        <end position="86"/>
    </location>
</feature>
<feature type="transmembrane region" description="Helical" evidence="7">
    <location>
        <begin position="36"/>
        <end position="60"/>
    </location>
</feature>
<sequence length="180" mass="19719">MHLVGLTWADALAVIVSAAGVYVAFLLLVRLVGQRALAAMSSFDFAAVIALGAVMGRAVLGYRPTLAAGLLGMGTLFVLQALFGRLRRNRRLDRAMSNLPLLLMANGEILHDNLRKAQIVEDELRQKLRLSAVHRYDDVAAVILERTGAISVLRRGETIDSDLLSDVRGRELLAPEHIRR</sequence>
<feature type="transmembrane region" description="Helical" evidence="7">
    <location>
        <begin position="6"/>
        <end position="29"/>
    </location>
</feature>
<dbReference type="Proteomes" id="UP001595850">
    <property type="component" value="Unassembled WGS sequence"/>
</dbReference>
<evidence type="ECO:0000256" key="2">
    <source>
        <dbReference type="ARBA" id="ARBA00006448"/>
    </source>
</evidence>
<protein>
    <submittedName>
        <fullName evidence="9">DUF421 domain-containing protein</fullName>
    </submittedName>
</protein>
<keyword evidence="10" id="KW-1185">Reference proteome</keyword>
<evidence type="ECO:0000256" key="7">
    <source>
        <dbReference type="SAM" id="Phobius"/>
    </source>
</evidence>
<organism evidence="9 10">
    <name type="scientific">Planomonospora corallina</name>
    <dbReference type="NCBI Taxonomy" id="1806052"/>
    <lineage>
        <taxon>Bacteria</taxon>
        <taxon>Bacillati</taxon>
        <taxon>Actinomycetota</taxon>
        <taxon>Actinomycetes</taxon>
        <taxon>Streptosporangiales</taxon>
        <taxon>Streptosporangiaceae</taxon>
        <taxon>Planomonospora</taxon>
    </lineage>
</organism>
<evidence type="ECO:0000256" key="3">
    <source>
        <dbReference type="ARBA" id="ARBA00022475"/>
    </source>
</evidence>
<evidence type="ECO:0000256" key="5">
    <source>
        <dbReference type="ARBA" id="ARBA00022989"/>
    </source>
</evidence>
<evidence type="ECO:0000256" key="6">
    <source>
        <dbReference type="ARBA" id="ARBA00023136"/>
    </source>
</evidence>
<keyword evidence="6 7" id="KW-0472">Membrane</keyword>
<name>A0ABV8I4Y5_9ACTN</name>
<keyword evidence="3" id="KW-1003">Cell membrane</keyword>